<dbReference type="EMBL" id="JBHUII010000004">
    <property type="protein sequence ID" value="MFD2205752.1"/>
    <property type="molecule type" value="Genomic_DNA"/>
</dbReference>
<evidence type="ECO:0000313" key="1">
    <source>
        <dbReference type="EMBL" id="MFD2205752.1"/>
    </source>
</evidence>
<gene>
    <name evidence="1" type="ORF">ACFSKO_09025</name>
</gene>
<reference evidence="2" key="1">
    <citation type="journal article" date="2019" name="Int. J. Syst. Evol. Microbiol.">
        <title>The Global Catalogue of Microorganisms (GCM) 10K type strain sequencing project: providing services to taxonomists for standard genome sequencing and annotation.</title>
        <authorList>
            <consortium name="The Broad Institute Genomics Platform"/>
            <consortium name="The Broad Institute Genome Sequencing Center for Infectious Disease"/>
            <person name="Wu L."/>
            <person name="Ma J."/>
        </authorList>
    </citation>
    <scope>NUCLEOTIDE SEQUENCE [LARGE SCALE GENOMIC DNA]</scope>
    <source>
        <strain evidence="2">CGMCC 4.7192</strain>
    </source>
</reference>
<protein>
    <submittedName>
        <fullName evidence="1">DUF1579 domain-containing protein</fullName>
    </submittedName>
</protein>
<dbReference type="RefSeq" id="WP_380250667.1">
    <property type="nucleotide sequence ID" value="NZ_JBHUII010000004.1"/>
</dbReference>
<name>A0ABW5BI01_9PROT</name>
<proteinExistence type="predicted"/>
<keyword evidence="2" id="KW-1185">Reference proteome</keyword>
<accession>A0ABW5BI01</accession>
<dbReference type="Proteomes" id="UP001597294">
    <property type="component" value="Unassembled WGS sequence"/>
</dbReference>
<sequence length="175" mass="19946">MTNTAAQNAPTHPDQAPQDQVRAFDFLMGTWNVHHRRLVERLINSDNWQEFGGQMIAQPLLGGPENYGGNMDDNVLDLPGNPYRAISLRTYDPASDKWAIWWLDGRNPHSLDVPVLGQFKDGIGTFYADDVLGGKPIKVRFRWTGTNTQIPRWEQAFSPDNGTTWEVNWTMDFSR</sequence>
<evidence type="ECO:0000313" key="2">
    <source>
        <dbReference type="Proteomes" id="UP001597294"/>
    </source>
</evidence>
<organism evidence="1 2">
    <name type="scientific">Kiloniella antarctica</name>
    <dbReference type="NCBI Taxonomy" id="1550907"/>
    <lineage>
        <taxon>Bacteria</taxon>
        <taxon>Pseudomonadati</taxon>
        <taxon>Pseudomonadota</taxon>
        <taxon>Alphaproteobacteria</taxon>
        <taxon>Rhodospirillales</taxon>
        <taxon>Kiloniellaceae</taxon>
        <taxon>Kiloniella</taxon>
    </lineage>
</organism>
<comment type="caution">
    <text evidence="1">The sequence shown here is derived from an EMBL/GenBank/DDBJ whole genome shotgun (WGS) entry which is preliminary data.</text>
</comment>